<sequence>MIEVSSDGTTFRGTEVEIEHLHRRLAEAVDSPAPAQLVGTDVDHAERLRAELVAAMGAAISSPVFALGLDVSGPGGLQTHSFVVGRDGIVVRLSPVRDGDVELSAFPMTLLPGAMTRVVRFLPGRPPAHDAPALGFAPQAVVDLTDPAPDVRRDAWDGVRPVLEGAGYPGSEDSSWQMVQSRATWTRTDGRTADEFSVHLRWESHYFVVVESETQVDLVPVPSITAWEAMVQVLPGSAEIARPA</sequence>
<evidence type="ECO:0000313" key="2">
    <source>
        <dbReference type="Proteomes" id="UP000274327"/>
    </source>
</evidence>
<name>A0A3R8RNX4_9MICO</name>
<evidence type="ECO:0000313" key="1">
    <source>
        <dbReference type="EMBL" id="RRR16978.1"/>
    </source>
</evidence>
<gene>
    <name evidence="1" type="ORF">DS079_16660</name>
</gene>
<reference evidence="1 2" key="1">
    <citation type="submission" date="2018-07" db="EMBL/GenBank/DDBJ databases">
        <title>Brachybacteriurn paraconglorneratum KCTC 9916.</title>
        <authorList>
            <person name="Li Y."/>
        </authorList>
    </citation>
    <scope>NUCLEOTIDE SEQUENCE [LARGE SCALE GENOMIC DNA]</scope>
    <source>
        <strain evidence="1 2">KCTC 9916</strain>
    </source>
</reference>
<evidence type="ECO:0008006" key="3">
    <source>
        <dbReference type="Google" id="ProtNLM"/>
    </source>
</evidence>
<dbReference type="GeneID" id="78122647"/>
<keyword evidence="2" id="KW-1185">Reference proteome</keyword>
<dbReference type="RefSeq" id="WP_126988886.1">
    <property type="nucleotide sequence ID" value="NZ_ML133868.1"/>
</dbReference>
<proteinExistence type="predicted"/>
<accession>A0A3R8RNX4</accession>
<protein>
    <recommendedName>
        <fullName evidence="3">ESX secretion-associated protein EspG</fullName>
    </recommendedName>
</protein>
<organism evidence="1 2">
    <name type="scientific">Brachybacterium paraconglomeratum</name>
    <dbReference type="NCBI Taxonomy" id="173362"/>
    <lineage>
        <taxon>Bacteria</taxon>
        <taxon>Bacillati</taxon>
        <taxon>Actinomycetota</taxon>
        <taxon>Actinomycetes</taxon>
        <taxon>Micrococcales</taxon>
        <taxon>Dermabacteraceae</taxon>
        <taxon>Brachybacterium</taxon>
    </lineage>
</organism>
<comment type="caution">
    <text evidence="1">The sequence shown here is derived from an EMBL/GenBank/DDBJ whole genome shotgun (WGS) entry which is preliminary data.</text>
</comment>
<dbReference type="EMBL" id="QOCI01000022">
    <property type="protein sequence ID" value="RRR16978.1"/>
    <property type="molecule type" value="Genomic_DNA"/>
</dbReference>
<dbReference type="AlphaFoldDB" id="A0A3R8RNX4"/>
<dbReference type="Proteomes" id="UP000274327">
    <property type="component" value="Unassembled WGS sequence"/>
</dbReference>